<dbReference type="Gene3D" id="2.40.10.10">
    <property type="entry name" value="Trypsin-like serine proteases"/>
    <property type="match status" value="1"/>
</dbReference>
<accession>A0A014P510</accession>
<dbReference type="HOGENOM" id="CLU_024804_2_1_1"/>
<dbReference type="AlphaFoldDB" id="A0A014P510"/>
<gene>
    <name evidence="1" type="ORF">X797_009578</name>
</gene>
<dbReference type="InterPro" id="IPR043504">
    <property type="entry name" value="Peptidase_S1_PA_chymotrypsin"/>
</dbReference>
<name>A0A014P510_9HYPO</name>
<dbReference type="OrthoDB" id="5424209at2759"/>
<organism evidence="1 2">
    <name type="scientific">Metarhizium robertsii</name>
    <dbReference type="NCBI Taxonomy" id="568076"/>
    <lineage>
        <taxon>Eukaryota</taxon>
        <taxon>Fungi</taxon>
        <taxon>Dikarya</taxon>
        <taxon>Ascomycota</taxon>
        <taxon>Pezizomycotina</taxon>
        <taxon>Sordariomycetes</taxon>
        <taxon>Hypocreomycetidae</taxon>
        <taxon>Hypocreales</taxon>
        <taxon>Clavicipitaceae</taxon>
        <taxon>Metarhizium</taxon>
    </lineage>
</organism>
<sequence>MEPYRPGEAEREFYYLGLFDPPKLIARTSGTPWSLVEGPDTAERYPPRKSFRAIIQHEILVRWSESVRSNIICALDGCNWRCFYPIRIGSRDDDARPPVVHYPVVLMVTVDEIDMEEVLRTAGILDVEVELLQATVTKLAESRKLIEGKVNREHWFCDDDPFNMAAKINEAMLPVHSSLGYPISQAPRGAEGTMGLHLQLDGDKSKTYGLASRHVAIAGKEKDVMDYKMQDGDQCHLQLAVPLSALEKCQEKLGKARHFVEHLLKRLQRRIDEFRASERDKIKANIYRSLLQYADSLKKAVDEVYTAGDTGLLERTLGHVAFSPTLASCSNSNAGFSRDWALVELSASQFNDEPENKGIPSLPDKGECLLEYLDDYGFLPIQETRPWAREQRQAFRVGKRGRTSGLTFGLVGEIEAILRTPMAAEESKISWAYLVVAYTTDIERMTGQWAPFSQPGDSGSCVFDHTGRVVGIINGGQESVEVERFGKHYQRVGSTLPPEDSTTSSTPKGYTDFEKLYGRERKGAVDITFVTPIDWILDDIKEFTGYTAKII</sequence>
<dbReference type="eggNOG" id="ENOG502RPM6">
    <property type="taxonomic scope" value="Eukaryota"/>
</dbReference>
<dbReference type="InterPro" id="IPR009003">
    <property type="entry name" value="Peptidase_S1_PA"/>
</dbReference>
<dbReference type="Proteomes" id="UP000030151">
    <property type="component" value="Unassembled WGS sequence"/>
</dbReference>
<protein>
    <submittedName>
        <fullName evidence="1">Na+/H+ antiporter</fullName>
    </submittedName>
</protein>
<evidence type="ECO:0000313" key="2">
    <source>
        <dbReference type="Proteomes" id="UP000030151"/>
    </source>
</evidence>
<dbReference type="SUPFAM" id="SSF50494">
    <property type="entry name" value="Trypsin-like serine proteases"/>
    <property type="match status" value="1"/>
</dbReference>
<reference evidence="1 2" key="1">
    <citation type="submission" date="2014-02" db="EMBL/GenBank/DDBJ databases">
        <title>The genome sequence of the entomopathogenic fungus Metarhizium robertsii ARSEF 2575.</title>
        <authorList>
            <person name="Giuliano Garisto Donzelli B."/>
            <person name="Roe B.A."/>
            <person name="Macmil S.L."/>
            <person name="Krasnoff S.B."/>
            <person name="Gibson D.M."/>
        </authorList>
    </citation>
    <scope>NUCLEOTIDE SEQUENCE [LARGE SCALE GENOMIC DNA]</scope>
    <source>
        <strain evidence="1 2">ARSEF 2575</strain>
    </source>
</reference>
<proteinExistence type="predicted"/>
<evidence type="ECO:0000313" key="1">
    <source>
        <dbReference type="EMBL" id="EXU97301.1"/>
    </source>
</evidence>
<dbReference type="EMBL" id="JELW01000038">
    <property type="protein sequence ID" value="EXU97301.1"/>
    <property type="molecule type" value="Genomic_DNA"/>
</dbReference>
<comment type="caution">
    <text evidence="1">The sequence shown here is derived from an EMBL/GenBank/DDBJ whole genome shotgun (WGS) entry which is preliminary data.</text>
</comment>